<protein>
    <recommendedName>
        <fullName evidence="1">RiboL-PSP-HEPN domain-containing protein</fullName>
    </recommendedName>
</protein>
<evidence type="ECO:0000313" key="2">
    <source>
        <dbReference type="EMBL" id="MBI6886497.1"/>
    </source>
</evidence>
<dbReference type="EMBL" id="JAEHTE010000032">
    <property type="protein sequence ID" value="MBI6886497.1"/>
    <property type="molecule type" value="Genomic_DNA"/>
</dbReference>
<dbReference type="Pfam" id="PF18735">
    <property type="entry name" value="HEPN_RiboL-PSP"/>
    <property type="match status" value="1"/>
</dbReference>
<sequence>MSFKPIDASGACFARCNLLMLSTFEPGQDHVKDDICRSVLVMAVSAVDSYMHWLVYDKLSDVRKGKDLPPALAKLAVPFSSIALLADSVVENRNKIRPWVQVKNAMQKKLLSETFQSFDQLSVAMSMAGISGGWKKISEQLGEPTAALKARLNHIVHRRNQIVHEGDIMRKSRPRHVVFNDISVDQTIEDVDWLDDLVTAIDLIR</sequence>
<dbReference type="InterPro" id="IPR041519">
    <property type="entry name" value="HEPN_RiboL-PSP"/>
</dbReference>
<feature type="domain" description="RiboL-PSP-HEPN" evidence="1">
    <location>
        <begin position="28"/>
        <end position="202"/>
    </location>
</feature>
<dbReference type="RefSeq" id="WP_198747984.1">
    <property type="nucleotide sequence ID" value="NZ_JAEHTE010000032.1"/>
</dbReference>
<evidence type="ECO:0000313" key="3">
    <source>
        <dbReference type="Proteomes" id="UP000637061"/>
    </source>
</evidence>
<dbReference type="Proteomes" id="UP000637061">
    <property type="component" value="Unassembled WGS sequence"/>
</dbReference>
<name>A0A8I1EI15_PSEPU</name>
<dbReference type="AlphaFoldDB" id="A0A8I1EI15"/>
<accession>A0A8I1EI15</accession>
<organism evidence="2 3">
    <name type="scientific">Pseudomonas putida</name>
    <name type="common">Arthrobacter siderocapsulatus</name>
    <dbReference type="NCBI Taxonomy" id="303"/>
    <lineage>
        <taxon>Bacteria</taxon>
        <taxon>Pseudomonadati</taxon>
        <taxon>Pseudomonadota</taxon>
        <taxon>Gammaproteobacteria</taxon>
        <taxon>Pseudomonadales</taxon>
        <taxon>Pseudomonadaceae</taxon>
        <taxon>Pseudomonas</taxon>
    </lineage>
</organism>
<evidence type="ECO:0000259" key="1">
    <source>
        <dbReference type="Pfam" id="PF18735"/>
    </source>
</evidence>
<proteinExistence type="predicted"/>
<gene>
    <name evidence="2" type="ORF">JEU22_21575</name>
</gene>
<reference evidence="2" key="1">
    <citation type="submission" date="2020-12" db="EMBL/GenBank/DDBJ databases">
        <title>Enhanced detection system for hospital associated transmission using whole genome sequencing surveillance.</title>
        <authorList>
            <person name="Harrison L.H."/>
            <person name="Van Tyne D."/>
            <person name="Marsh J.W."/>
            <person name="Griffith M.P."/>
            <person name="Snyder D.J."/>
            <person name="Cooper V.S."/>
            <person name="Mustapha M."/>
        </authorList>
    </citation>
    <scope>NUCLEOTIDE SEQUENCE</scope>
    <source>
        <strain evidence="2">PSB00042</strain>
    </source>
</reference>
<comment type="caution">
    <text evidence="2">The sequence shown here is derived from an EMBL/GenBank/DDBJ whole genome shotgun (WGS) entry which is preliminary data.</text>
</comment>